<name>B1ZCC5_METPB</name>
<organism evidence="3 4">
    <name type="scientific">Methylorubrum populi (strain ATCC BAA-705 / NCIMB 13946 / BJ001)</name>
    <name type="common">Methylobacterium populi</name>
    <dbReference type="NCBI Taxonomy" id="441620"/>
    <lineage>
        <taxon>Bacteria</taxon>
        <taxon>Pseudomonadati</taxon>
        <taxon>Pseudomonadota</taxon>
        <taxon>Alphaproteobacteria</taxon>
        <taxon>Hyphomicrobiales</taxon>
        <taxon>Methylobacteriaceae</taxon>
        <taxon>Methylorubrum</taxon>
    </lineage>
</organism>
<keyword evidence="2" id="KW-0812">Transmembrane</keyword>
<evidence type="ECO:0000256" key="2">
    <source>
        <dbReference type="SAM" id="Phobius"/>
    </source>
</evidence>
<dbReference type="KEGG" id="mpo:Mpop_2661"/>
<dbReference type="Proteomes" id="UP000007136">
    <property type="component" value="Chromosome"/>
</dbReference>
<keyword evidence="2" id="KW-0472">Membrane</keyword>
<feature type="coiled-coil region" evidence="1">
    <location>
        <begin position="71"/>
        <end position="98"/>
    </location>
</feature>
<keyword evidence="1" id="KW-0175">Coiled coil</keyword>
<evidence type="ECO:0000313" key="3">
    <source>
        <dbReference type="EMBL" id="ACB80818.1"/>
    </source>
</evidence>
<keyword evidence="2" id="KW-1133">Transmembrane helix</keyword>
<gene>
    <name evidence="3" type="ordered locus">Mpop_2661</name>
</gene>
<protein>
    <submittedName>
        <fullName evidence="3">Uncharacterized protein</fullName>
    </submittedName>
</protein>
<reference evidence="3" key="1">
    <citation type="submission" date="2008-04" db="EMBL/GenBank/DDBJ databases">
        <title>Complete sequence of chromosome of Methylobacterium populi BJ001.</title>
        <authorList>
            <consortium name="US DOE Joint Genome Institute"/>
            <person name="Copeland A."/>
            <person name="Lucas S."/>
            <person name="Lapidus A."/>
            <person name="Glavina del Rio T."/>
            <person name="Dalin E."/>
            <person name="Tice H."/>
            <person name="Bruce D."/>
            <person name="Goodwin L."/>
            <person name="Pitluck S."/>
            <person name="Chertkov O."/>
            <person name="Brettin T."/>
            <person name="Detter J.C."/>
            <person name="Han C."/>
            <person name="Kuske C.R."/>
            <person name="Schmutz J."/>
            <person name="Larimer F."/>
            <person name="Land M."/>
            <person name="Hauser L."/>
            <person name="Kyrpides N."/>
            <person name="Mikhailova N."/>
            <person name="Marx C."/>
            <person name="Richardson P."/>
        </authorList>
    </citation>
    <scope>NUCLEOTIDE SEQUENCE [LARGE SCALE GENOMIC DNA]</scope>
    <source>
        <strain evidence="3">BJ001</strain>
    </source>
</reference>
<dbReference type="EMBL" id="CP001029">
    <property type="protein sequence ID" value="ACB80818.1"/>
    <property type="molecule type" value="Genomic_DNA"/>
</dbReference>
<dbReference type="HOGENOM" id="CLU_2035343_0_0_5"/>
<dbReference type="RefSeq" id="WP_012454540.1">
    <property type="nucleotide sequence ID" value="NC_010725.1"/>
</dbReference>
<evidence type="ECO:0000313" key="4">
    <source>
        <dbReference type="Proteomes" id="UP000007136"/>
    </source>
</evidence>
<dbReference type="AlphaFoldDB" id="B1ZCC5"/>
<feature type="transmembrane region" description="Helical" evidence="2">
    <location>
        <begin position="6"/>
        <end position="30"/>
    </location>
</feature>
<proteinExistence type="predicted"/>
<sequence length="121" mass="13342">MGHIDWGPIISATLSALAAIGTAIIAWLGGRKKGNADAARANADASSLANDNFLKLIKVLQEERVQHAKWIEQQSEKIEEQNIEIIALKTEVASLRSQIADMLFRWRRGDAPPSEPRGDNR</sequence>
<evidence type="ECO:0000256" key="1">
    <source>
        <dbReference type="SAM" id="Coils"/>
    </source>
</evidence>
<accession>B1ZCC5</accession>
<dbReference type="STRING" id="441620.Mpop_2661"/>